<evidence type="ECO:0000313" key="2">
    <source>
        <dbReference type="EMBL" id="MXQ86875.1"/>
    </source>
</evidence>
<accession>A0A6B0RAI4</accession>
<keyword evidence="1" id="KW-0812">Transmembrane</keyword>
<organism evidence="2 3">
    <name type="scientific">Bos mutus</name>
    <name type="common">wild yak</name>
    <dbReference type="NCBI Taxonomy" id="72004"/>
    <lineage>
        <taxon>Eukaryota</taxon>
        <taxon>Metazoa</taxon>
        <taxon>Chordata</taxon>
        <taxon>Craniata</taxon>
        <taxon>Vertebrata</taxon>
        <taxon>Euteleostomi</taxon>
        <taxon>Mammalia</taxon>
        <taxon>Eutheria</taxon>
        <taxon>Laurasiatheria</taxon>
        <taxon>Artiodactyla</taxon>
        <taxon>Ruminantia</taxon>
        <taxon>Pecora</taxon>
        <taxon>Bovidae</taxon>
        <taxon>Bovinae</taxon>
        <taxon>Bos</taxon>
    </lineage>
</organism>
<protein>
    <submittedName>
        <fullName evidence="2">Uncharacterized protein</fullName>
    </submittedName>
</protein>
<evidence type="ECO:0000256" key="1">
    <source>
        <dbReference type="SAM" id="Phobius"/>
    </source>
</evidence>
<name>A0A6B0RAI4_9CETA</name>
<gene>
    <name evidence="2" type="ORF">E5288_WYG019303</name>
</gene>
<dbReference type="AlphaFoldDB" id="A0A6B0RAI4"/>
<proteinExistence type="predicted"/>
<dbReference type="EMBL" id="VBQZ03000035">
    <property type="protein sequence ID" value="MXQ86875.1"/>
    <property type="molecule type" value="Genomic_DNA"/>
</dbReference>
<reference evidence="2" key="1">
    <citation type="submission" date="2019-10" db="EMBL/GenBank/DDBJ databases">
        <title>The sequence and de novo assembly of the wild yak genome.</title>
        <authorList>
            <person name="Liu Y."/>
        </authorList>
    </citation>
    <scope>NUCLEOTIDE SEQUENCE [LARGE SCALE GENOMIC DNA]</scope>
    <source>
        <strain evidence="2">WY2019</strain>
    </source>
</reference>
<keyword evidence="1" id="KW-1133">Transmembrane helix</keyword>
<keyword evidence="3" id="KW-1185">Reference proteome</keyword>
<keyword evidence="1" id="KW-0472">Membrane</keyword>
<comment type="caution">
    <text evidence="2">The sequence shown here is derived from an EMBL/GenBank/DDBJ whole genome shotgun (WGS) entry which is preliminary data.</text>
</comment>
<dbReference type="Proteomes" id="UP000322234">
    <property type="component" value="Unassembled WGS sequence"/>
</dbReference>
<sequence length="117" mass="13077">MPFMRSLTILSSLPEEDTILLTLEPSTEGPILPVVALAQETWISTNKGVYIGILVTILALLVMFVVFLVRRRYFCLGSKAELLHVIPLKDTCIGALKNAALKPIQAEDYVYIIDDYH</sequence>
<evidence type="ECO:0000313" key="3">
    <source>
        <dbReference type="Proteomes" id="UP000322234"/>
    </source>
</evidence>
<feature type="transmembrane region" description="Helical" evidence="1">
    <location>
        <begin position="49"/>
        <end position="69"/>
    </location>
</feature>